<keyword evidence="7 8" id="KW-0472">Membrane</keyword>
<sequence>MAACLSALAGQRYVYAKLRDTTLVNPSPPALLQRLLLHRRFILVAFALLVLLRLGAIALAVTPTSDADFYYSRAASLAAGLGYLANDGHATAYWPPGWPMALSVAFRLLGTSIWTVGLANLAAAALSGWLLLDLSRQVTGSESAASLALLGYAVYPNAVLYTPLALTEVFYTLLLLASCWLLARPGAWRTLAGGLVLGMATLVKAQTLIVVPLVLGIALLRERPILPRLPRTLGRGLAVLALAGAVVLPWSMRNERELGRFVAVSTNGGITLLTGNNDSARGGFTPEDPVVRALDAQRDLTELTYDDEAKRLGLEWIRAHPMRFAVLMPLKLAKLWVSDGEGVWAYETGAKHYDPRAFLLIRAVNQALYWAVLALALLAIPLTLLARLRAGGGAGLGAVDWWCLPYAIAAYPSAIAMVFSGQSRFHFPAMPFLFMAAASAMVFWLERRRAD</sequence>
<dbReference type="AlphaFoldDB" id="A0A7Y0BRN1"/>
<keyword evidence="11" id="KW-1185">Reference proteome</keyword>
<evidence type="ECO:0000256" key="5">
    <source>
        <dbReference type="ARBA" id="ARBA00022692"/>
    </source>
</evidence>
<dbReference type="EMBL" id="JABBGM010000009">
    <property type="protein sequence ID" value="NML95299.1"/>
    <property type="molecule type" value="Genomic_DNA"/>
</dbReference>
<keyword evidence="5 8" id="KW-0812">Transmembrane</keyword>
<dbReference type="InterPro" id="IPR050297">
    <property type="entry name" value="LipidA_mod_glycosyltrf_83"/>
</dbReference>
<evidence type="ECO:0000313" key="11">
    <source>
        <dbReference type="Proteomes" id="UP000583556"/>
    </source>
</evidence>
<feature type="transmembrane region" description="Helical" evidence="8">
    <location>
        <begin position="105"/>
        <end position="132"/>
    </location>
</feature>
<feature type="transmembrane region" description="Helical" evidence="8">
    <location>
        <begin position="195"/>
        <end position="220"/>
    </location>
</feature>
<evidence type="ECO:0000256" key="2">
    <source>
        <dbReference type="ARBA" id="ARBA00022475"/>
    </source>
</evidence>
<evidence type="ECO:0000256" key="6">
    <source>
        <dbReference type="ARBA" id="ARBA00022989"/>
    </source>
</evidence>
<dbReference type="GO" id="GO:0009103">
    <property type="term" value="P:lipopolysaccharide biosynthetic process"/>
    <property type="evidence" value="ECO:0007669"/>
    <property type="project" value="UniProtKB-ARBA"/>
</dbReference>
<dbReference type="PANTHER" id="PTHR33908:SF11">
    <property type="entry name" value="MEMBRANE PROTEIN"/>
    <property type="match status" value="1"/>
</dbReference>
<feature type="transmembrane region" description="Helical" evidence="8">
    <location>
        <begin position="40"/>
        <end position="62"/>
    </location>
</feature>
<protein>
    <submittedName>
        <fullName evidence="10">Glycosyl transferase</fullName>
    </submittedName>
</protein>
<feature type="transmembrane region" description="Helical" evidence="8">
    <location>
        <begin position="232"/>
        <end position="252"/>
    </location>
</feature>
<keyword evidence="3" id="KW-0328">Glycosyltransferase</keyword>
<gene>
    <name evidence="10" type="ORF">HHL27_16615</name>
</gene>
<organism evidence="10 11">
    <name type="scientific">Novosphingobium olei</name>
    <dbReference type="NCBI Taxonomy" id="2728851"/>
    <lineage>
        <taxon>Bacteria</taxon>
        <taxon>Pseudomonadati</taxon>
        <taxon>Pseudomonadota</taxon>
        <taxon>Alphaproteobacteria</taxon>
        <taxon>Sphingomonadales</taxon>
        <taxon>Sphingomonadaceae</taxon>
        <taxon>Novosphingobium</taxon>
    </lineage>
</organism>
<dbReference type="GO" id="GO:0005886">
    <property type="term" value="C:plasma membrane"/>
    <property type="evidence" value="ECO:0007669"/>
    <property type="project" value="UniProtKB-SubCell"/>
</dbReference>
<reference evidence="10 11" key="1">
    <citation type="submission" date="2020-04" db="EMBL/GenBank/DDBJ databases">
        <title>Novosphingobium sp. TW-4 isolated from soil.</title>
        <authorList>
            <person name="Dahal R.H."/>
            <person name="Chaudhary D.K."/>
        </authorList>
    </citation>
    <scope>NUCLEOTIDE SEQUENCE [LARGE SCALE GENOMIC DNA]</scope>
    <source>
        <strain evidence="10 11">TW-4</strain>
    </source>
</reference>
<dbReference type="Proteomes" id="UP000583556">
    <property type="component" value="Unassembled WGS sequence"/>
</dbReference>
<feature type="domain" description="Glycosyltransferase RgtA/B/C/D-like" evidence="9">
    <location>
        <begin position="95"/>
        <end position="243"/>
    </location>
</feature>
<evidence type="ECO:0000259" key="9">
    <source>
        <dbReference type="Pfam" id="PF13231"/>
    </source>
</evidence>
<evidence type="ECO:0000256" key="4">
    <source>
        <dbReference type="ARBA" id="ARBA00022679"/>
    </source>
</evidence>
<accession>A0A7Y0BRN1</accession>
<evidence type="ECO:0000256" key="3">
    <source>
        <dbReference type="ARBA" id="ARBA00022676"/>
    </source>
</evidence>
<feature type="transmembrane region" description="Helical" evidence="8">
    <location>
        <begin position="425"/>
        <end position="445"/>
    </location>
</feature>
<comment type="caution">
    <text evidence="10">The sequence shown here is derived from an EMBL/GenBank/DDBJ whole genome shotgun (WGS) entry which is preliminary data.</text>
</comment>
<evidence type="ECO:0000313" key="10">
    <source>
        <dbReference type="EMBL" id="NML95299.1"/>
    </source>
</evidence>
<evidence type="ECO:0000256" key="7">
    <source>
        <dbReference type="ARBA" id="ARBA00023136"/>
    </source>
</evidence>
<keyword evidence="2" id="KW-1003">Cell membrane</keyword>
<dbReference type="PANTHER" id="PTHR33908">
    <property type="entry name" value="MANNOSYLTRANSFERASE YKCB-RELATED"/>
    <property type="match status" value="1"/>
</dbReference>
<comment type="subcellular location">
    <subcellularLocation>
        <location evidence="1">Cell membrane</location>
        <topology evidence="1">Multi-pass membrane protein</topology>
    </subcellularLocation>
</comment>
<dbReference type="InterPro" id="IPR038731">
    <property type="entry name" value="RgtA/B/C-like"/>
</dbReference>
<keyword evidence="4 10" id="KW-0808">Transferase</keyword>
<feature type="transmembrane region" description="Helical" evidence="8">
    <location>
        <begin position="398"/>
        <end position="419"/>
    </location>
</feature>
<dbReference type="GO" id="GO:0016763">
    <property type="term" value="F:pentosyltransferase activity"/>
    <property type="evidence" value="ECO:0007669"/>
    <property type="project" value="TreeGrafter"/>
</dbReference>
<feature type="transmembrane region" description="Helical" evidence="8">
    <location>
        <begin position="367"/>
        <end position="386"/>
    </location>
</feature>
<evidence type="ECO:0000256" key="8">
    <source>
        <dbReference type="SAM" id="Phobius"/>
    </source>
</evidence>
<evidence type="ECO:0000256" key="1">
    <source>
        <dbReference type="ARBA" id="ARBA00004651"/>
    </source>
</evidence>
<proteinExistence type="predicted"/>
<name>A0A7Y0BRN1_9SPHN</name>
<dbReference type="Pfam" id="PF13231">
    <property type="entry name" value="PMT_2"/>
    <property type="match status" value="1"/>
</dbReference>
<keyword evidence="6 8" id="KW-1133">Transmembrane helix</keyword>